<evidence type="ECO:0000313" key="2">
    <source>
        <dbReference type="EMBL" id="TXL57648.1"/>
    </source>
</evidence>
<evidence type="ECO:0000313" key="3">
    <source>
        <dbReference type="Proteomes" id="UP000321571"/>
    </source>
</evidence>
<dbReference type="AlphaFoldDB" id="A0A5C8NGH1"/>
<dbReference type="Proteomes" id="UP000321571">
    <property type="component" value="Unassembled WGS sequence"/>
</dbReference>
<organism evidence="2 3">
    <name type="scientific">Aeromicrobium terrae</name>
    <dbReference type="NCBI Taxonomy" id="2498846"/>
    <lineage>
        <taxon>Bacteria</taxon>
        <taxon>Bacillati</taxon>
        <taxon>Actinomycetota</taxon>
        <taxon>Actinomycetes</taxon>
        <taxon>Propionibacteriales</taxon>
        <taxon>Nocardioidaceae</taxon>
        <taxon>Aeromicrobium</taxon>
    </lineage>
</organism>
<comment type="caution">
    <text evidence="2">The sequence shown here is derived from an EMBL/GenBank/DDBJ whole genome shotgun (WGS) entry which is preliminary data.</text>
</comment>
<protein>
    <submittedName>
        <fullName evidence="2">Uncharacterized protein</fullName>
    </submittedName>
</protein>
<accession>A0A5C8NGH1</accession>
<proteinExistence type="predicted"/>
<reference evidence="2 3" key="1">
    <citation type="submission" date="2019-06" db="EMBL/GenBank/DDBJ databases">
        <title>Aeromicrobium sp. nov., isolated from a maize field.</title>
        <authorList>
            <person name="Lin S.-Y."/>
            <person name="Tsai C.-F."/>
            <person name="Young C.-C."/>
        </authorList>
    </citation>
    <scope>NUCLEOTIDE SEQUENCE [LARGE SCALE GENOMIC DNA]</scope>
    <source>
        <strain evidence="2 3">CC-CFT486</strain>
    </source>
</reference>
<keyword evidence="1" id="KW-1133">Transmembrane helix</keyword>
<feature type="transmembrane region" description="Helical" evidence="1">
    <location>
        <begin position="94"/>
        <end position="113"/>
    </location>
</feature>
<name>A0A5C8NGH1_9ACTN</name>
<feature type="transmembrane region" description="Helical" evidence="1">
    <location>
        <begin position="12"/>
        <end position="34"/>
    </location>
</feature>
<gene>
    <name evidence="2" type="ORF">FHP06_12740</name>
</gene>
<keyword evidence="1" id="KW-0812">Transmembrane</keyword>
<keyword evidence="1" id="KW-0472">Membrane</keyword>
<dbReference type="OrthoDB" id="4843372at2"/>
<evidence type="ECO:0000256" key="1">
    <source>
        <dbReference type="SAM" id="Phobius"/>
    </source>
</evidence>
<feature type="transmembrane region" description="Helical" evidence="1">
    <location>
        <begin position="119"/>
        <end position="137"/>
    </location>
</feature>
<dbReference type="RefSeq" id="WP_147687173.1">
    <property type="nucleotide sequence ID" value="NZ_VDUX01000006.1"/>
</dbReference>
<keyword evidence="3" id="KW-1185">Reference proteome</keyword>
<sequence length="153" mass="15965">MRKAYRILADIIAIEVVIQAMMIVFAVAGLFHWIDGGATLDQSVIDGWEDDPPTWQGAIGHFVHVMNGQFLIPLLGLALLIVSFFAAVPKGTMLAAVVLGSIIIQVAAGIIAADAPWVGLVHGLNAFVLFGAALQAAKMAKPEGAAQPVTAPA</sequence>
<feature type="transmembrane region" description="Helical" evidence="1">
    <location>
        <begin position="70"/>
        <end position="87"/>
    </location>
</feature>
<dbReference type="EMBL" id="VDUX01000006">
    <property type="protein sequence ID" value="TXL57648.1"/>
    <property type="molecule type" value="Genomic_DNA"/>
</dbReference>